<dbReference type="RefSeq" id="WP_074731415.1">
    <property type="nucleotide sequence ID" value="NZ_CADAIQ010000038.1"/>
</dbReference>
<dbReference type="EMBL" id="FNYK01000009">
    <property type="protein sequence ID" value="SEI55871.1"/>
    <property type="molecule type" value="Genomic_DNA"/>
</dbReference>
<dbReference type="AlphaFoldDB" id="A0A1H6RJ85"/>
<organism evidence="1 2">
    <name type="scientific">Sharpea azabuensis</name>
    <dbReference type="NCBI Taxonomy" id="322505"/>
    <lineage>
        <taxon>Bacteria</taxon>
        <taxon>Bacillati</taxon>
        <taxon>Bacillota</taxon>
        <taxon>Erysipelotrichia</taxon>
        <taxon>Erysipelotrichales</taxon>
        <taxon>Coprobacillaceae</taxon>
        <taxon>Sharpea</taxon>
    </lineage>
</organism>
<gene>
    <name evidence="1" type="ORF">SAMN04487834_100939</name>
</gene>
<dbReference type="OrthoDB" id="361760at2"/>
<dbReference type="STRING" id="322505.SAMN04487836_1408"/>
<proteinExistence type="predicted"/>
<dbReference type="Proteomes" id="UP000183028">
    <property type="component" value="Unassembled WGS sequence"/>
</dbReference>
<accession>A0A1H6RJ85</accession>
<name>A0A1H6RJ85_9FIRM</name>
<keyword evidence="2" id="KW-1185">Reference proteome</keyword>
<dbReference type="eggNOG" id="ENOG5033HTC">
    <property type="taxonomic scope" value="Bacteria"/>
</dbReference>
<sequence>MKRGKMDNYQRAKQFMPFAALKGYKEALKEKEKQVVSQASILEDTLEELDYTLASIKEGDMVSCIYYDEGKYVKLTGMLAHINYDFHTITIVDKTIPAKYIKHLEVMTHGTRRHL</sequence>
<reference evidence="2" key="1">
    <citation type="submission" date="2016-10" db="EMBL/GenBank/DDBJ databases">
        <authorList>
            <person name="Varghese N."/>
        </authorList>
    </citation>
    <scope>NUCLEOTIDE SEQUENCE [LARGE SCALE GENOMIC DNA]</scope>
    <source>
        <strain evidence="2">DSM 20406</strain>
    </source>
</reference>
<evidence type="ECO:0000313" key="1">
    <source>
        <dbReference type="EMBL" id="SEI55871.1"/>
    </source>
</evidence>
<evidence type="ECO:0000313" key="2">
    <source>
        <dbReference type="Proteomes" id="UP000183028"/>
    </source>
</evidence>
<protein>
    <submittedName>
        <fullName evidence="1">YolD-like protein</fullName>
    </submittedName>
</protein>